<evidence type="ECO:0000313" key="5">
    <source>
        <dbReference type="EnsemblPlants" id="AUR62000572-RA:cds"/>
    </source>
</evidence>
<name>A0A803KNG6_CHEQI</name>
<dbReference type="PROSITE" id="PS50011">
    <property type="entry name" value="PROTEIN_KINASE_DOM"/>
    <property type="match status" value="1"/>
</dbReference>
<reference evidence="5" key="1">
    <citation type="journal article" date="2017" name="Nature">
        <title>The genome of Chenopodium quinoa.</title>
        <authorList>
            <person name="Jarvis D.E."/>
            <person name="Ho Y.S."/>
            <person name="Lightfoot D.J."/>
            <person name="Schmoeckel S.M."/>
            <person name="Li B."/>
            <person name="Borm T.J.A."/>
            <person name="Ohyanagi H."/>
            <person name="Mineta K."/>
            <person name="Michell C.T."/>
            <person name="Saber N."/>
            <person name="Kharbatia N.M."/>
            <person name="Rupper R.R."/>
            <person name="Sharp A.R."/>
            <person name="Dally N."/>
            <person name="Boughton B.A."/>
            <person name="Woo Y.H."/>
            <person name="Gao G."/>
            <person name="Schijlen E.G.W.M."/>
            <person name="Guo X."/>
            <person name="Momin A.A."/>
            <person name="Negrao S."/>
            <person name="Al-Babili S."/>
            <person name="Gehring C."/>
            <person name="Roessner U."/>
            <person name="Jung C."/>
            <person name="Murphy K."/>
            <person name="Arold S.T."/>
            <person name="Gojobori T."/>
            <person name="van der Linden C.G."/>
            <person name="van Loo E.N."/>
            <person name="Jellen E.N."/>
            <person name="Maughan P.J."/>
            <person name="Tester M."/>
        </authorList>
    </citation>
    <scope>NUCLEOTIDE SEQUENCE [LARGE SCALE GENOMIC DNA]</scope>
    <source>
        <strain evidence="5">cv. PI 614886</strain>
    </source>
</reference>
<evidence type="ECO:0000259" key="4">
    <source>
        <dbReference type="PROSITE" id="PS50011"/>
    </source>
</evidence>
<dbReference type="SMART" id="SM00220">
    <property type="entry name" value="S_TKc"/>
    <property type="match status" value="1"/>
</dbReference>
<evidence type="ECO:0000256" key="3">
    <source>
        <dbReference type="ARBA" id="ARBA00022840"/>
    </source>
</evidence>
<dbReference type="InterPro" id="IPR011009">
    <property type="entry name" value="Kinase-like_dom_sf"/>
</dbReference>
<sequence>MKLGSGSEGFPFCYLREIKILMSLNHPLIVNVQKVVVDDSVDGFDNVYMVMDYVEHDLRALMKARRRPFIQSEVKCLMLQLLEGVKYLHDNWVFHRDLKTANILFNNMGEVKICDFGMSCHYGRALKPYTSLVVTLWYRAPELLLGAKEYSTAVDMWAVGCIMAELLTGQPLFEGKTEFEQIAKIFNLLGTPNDNIWEGYSKLPGVKVNFVHQPYNLLHKKFPRASFIGSPTLSNSGLDLLSRILTYDPEKRITAKEALNHCWFQEVPLLNSKEFMPTFPPVL</sequence>
<dbReference type="GO" id="GO:0005524">
    <property type="term" value="F:ATP binding"/>
    <property type="evidence" value="ECO:0007669"/>
    <property type="project" value="UniProtKB-KW"/>
</dbReference>
<dbReference type="Proteomes" id="UP000596660">
    <property type="component" value="Unplaced"/>
</dbReference>
<dbReference type="PANTHER" id="PTHR24056">
    <property type="entry name" value="CELL DIVISION PROTEIN KINASE"/>
    <property type="match status" value="1"/>
</dbReference>
<reference evidence="5" key="2">
    <citation type="submission" date="2021-03" db="UniProtKB">
        <authorList>
            <consortium name="EnsemblPlants"/>
        </authorList>
    </citation>
    <scope>IDENTIFICATION</scope>
</reference>
<dbReference type="InterPro" id="IPR008271">
    <property type="entry name" value="Ser/Thr_kinase_AS"/>
</dbReference>
<dbReference type="InterPro" id="IPR050108">
    <property type="entry name" value="CDK"/>
</dbReference>
<dbReference type="GO" id="GO:0007346">
    <property type="term" value="P:regulation of mitotic cell cycle"/>
    <property type="evidence" value="ECO:0007669"/>
    <property type="project" value="TreeGrafter"/>
</dbReference>
<keyword evidence="2" id="KW-0547">Nucleotide-binding</keyword>
<dbReference type="GO" id="GO:0004674">
    <property type="term" value="F:protein serine/threonine kinase activity"/>
    <property type="evidence" value="ECO:0007669"/>
    <property type="project" value="TreeGrafter"/>
</dbReference>
<organism evidence="5 6">
    <name type="scientific">Chenopodium quinoa</name>
    <name type="common">Quinoa</name>
    <dbReference type="NCBI Taxonomy" id="63459"/>
    <lineage>
        <taxon>Eukaryota</taxon>
        <taxon>Viridiplantae</taxon>
        <taxon>Streptophyta</taxon>
        <taxon>Embryophyta</taxon>
        <taxon>Tracheophyta</taxon>
        <taxon>Spermatophyta</taxon>
        <taxon>Magnoliopsida</taxon>
        <taxon>eudicotyledons</taxon>
        <taxon>Gunneridae</taxon>
        <taxon>Pentapetalae</taxon>
        <taxon>Caryophyllales</taxon>
        <taxon>Chenopodiaceae</taxon>
        <taxon>Chenopodioideae</taxon>
        <taxon>Atripliceae</taxon>
        <taxon>Chenopodium</taxon>
    </lineage>
</organism>
<dbReference type="AlphaFoldDB" id="A0A803KNG6"/>
<dbReference type="PANTHER" id="PTHR24056:SF415">
    <property type="entry name" value="CYCLIN-DEPENDENT KINASE G1"/>
    <property type="match status" value="1"/>
</dbReference>
<dbReference type="Pfam" id="PF00069">
    <property type="entry name" value="Pkinase"/>
    <property type="match status" value="1"/>
</dbReference>
<keyword evidence="6" id="KW-1185">Reference proteome</keyword>
<dbReference type="EnsemblPlants" id="AUR62000572-RA">
    <property type="protein sequence ID" value="AUR62000572-RA:cds"/>
    <property type="gene ID" value="AUR62000572"/>
</dbReference>
<proteinExistence type="inferred from homology"/>
<accession>A0A803KNG6</accession>
<dbReference type="InterPro" id="IPR000719">
    <property type="entry name" value="Prot_kinase_dom"/>
</dbReference>
<dbReference type="GO" id="GO:0005634">
    <property type="term" value="C:nucleus"/>
    <property type="evidence" value="ECO:0007669"/>
    <property type="project" value="TreeGrafter"/>
</dbReference>
<comment type="similarity">
    <text evidence="1">Belongs to the protein kinase superfamily. CMGC Ser/Thr protein kinase family. CDC2/CDKX subfamily.</text>
</comment>
<evidence type="ECO:0000313" key="6">
    <source>
        <dbReference type="Proteomes" id="UP000596660"/>
    </source>
</evidence>
<dbReference type="SUPFAM" id="SSF56112">
    <property type="entry name" value="Protein kinase-like (PK-like)"/>
    <property type="match status" value="1"/>
</dbReference>
<dbReference type="Gene3D" id="1.10.510.10">
    <property type="entry name" value="Transferase(Phosphotransferase) domain 1"/>
    <property type="match status" value="1"/>
</dbReference>
<gene>
    <name evidence="5" type="primary">LOC110735862</name>
</gene>
<evidence type="ECO:0000256" key="1">
    <source>
        <dbReference type="ARBA" id="ARBA00006485"/>
    </source>
</evidence>
<dbReference type="OMA" id="XCEPELM"/>
<feature type="domain" description="Protein kinase" evidence="4">
    <location>
        <begin position="1"/>
        <end position="264"/>
    </location>
</feature>
<dbReference type="Gene3D" id="3.30.200.20">
    <property type="entry name" value="Phosphorylase Kinase, domain 1"/>
    <property type="match status" value="1"/>
</dbReference>
<dbReference type="PROSITE" id="PS00108">
    <property type="entry name" value="PROTEIN_KINASE_ST"/>
    <property type="match status" value="1"/>
</dbReference>
<protein>
    <recommendedName>
        <fullName evidence="4">Protein kinase domain-containing protein</fullName>
    </recommendedName>
</protein>
<dbReference type="SMR" id="A0A803KNG6"/>
<dbReference type="FunFam" id="1.10.510.10:FF:000211">
    <property type="entry name" value="Cyclin-dependent kinase G-2"/>
    <property type="match status" value="1"/>
</dbReference>
<dbReference type="Gramene" id="AUR62000572-RA">
    <property type="protein sequence ID" value="AUR62000572-RA:cds"/>
    <property type="gene ID" value="AUR62000572"/>
</dbReference>
<evidence type="ECO:0000256" key="2">
    <source>
        <dbReference type="ARBA" id="ARBA00022741"/>
    </source>
</evidence>
<keyword evidence="3" id="KW-0067">ATP-binding</keyword>